<evidence type="ECO:0000313" key="2">
    <source>
        <dbReference type="EMBL" id="QDU90893.1"/>
    </source>
</evidence>
<reference evidence="2 3" key="1">
    <citation type="submission" date="2019-02" db="EMBL/GenBank/DDBJ databases">
        <title>Deep-cultivation of Planctomycetes and their phenomic and genomic characterization uncovers novel biology.</title>
        <authorList>
            <person name="Wiegand S."/>
            <person name="Jogler M."/>
            <person name="Boedeker C."/>
            <person name="Pinto D."/>
            <person name="Vollmers J."/>
            <person name="Rivas-Marin E."/>
            <person name="Kohn T."/>
            <person name="Peeters S.H."/>
            <person name="Heuer A."/>
            <person name="Rast P."/>
            <person name="Oberbeckmann S."/>
            <person name="Bunk B."/>
            <person name="Jeske O."/>
            <person name="Meyerdierks A."/>
            <person name="Storesund J.E."/>
            <person name="Kallscheuer N."/>
            <person name="Luecker S."/>
            <person name="Lage O.M."/>
            <person name="Pohl T."/>
            <person name="Merkel B.J."/>
            <person name="Hornburger P."/>
            <person name="Mueller R.-W."/>
            <person name="Bruemmer F."/>
            <person name="Labrenz M."/>
            <person name="Spormann A.M."/>
            <person name="Op den Camp H."/>
            <person name="Overmann J."/>
            <person name="Amann R."/>
            <person name="Jetten M.S.M."/>
            <person name="Mascher T."/>
            <person name="Medema M.H."/>
            <person name="Devos D.P."/>
            <person name="Kaster A.-K."/>
            <person name="Ovreas L."/>
            <person name="Rohde M."/>
            <person name="Galperin M.Y."/>
            <person name="Jogler C."/>
        </authorList>
    </citation>
    <scope>NUCLEOTIDE SEQUENCE [LARGE SCALE GENOMIC DNA]</scope>
    <source>
        <strain evidence="2 3">Pla175</strain>
    </source>
</reference>
<organism evidence="2 3">
    <name type="scientific">Pirellulimonas nuda</name>
    <dbReference type="NCBI Taxonomy" id="2528009"/>
    <lineage>
        <taxon>Bacteria</taxon>
        <taxon>Pseudomonadati</taxon>
        <taxon>Planctomycetota</taxon>
        <taxon>Planctomycetia</taxon>
        <taxon>Pirellulales</taxon>
        <taxon>Lacipirellulaceae</taxon>
        <taxon>Pirellulimonas</taxon>
    </lineage>
</organism>
<accession>A0A518DHD8</accession>
<feature type="compositionally biased region" description="Pro residues" evidence="1">
    <location>
        <begin position="1"/>
        <end position="10"/>
    </location>
</feature>
<protein>
    <submittedName>
        <fullName evidence="2">Uncharacterized protein</fullName>
    </submittedName>
</protein>
<dbReference type="Proteomes" id="UP000317429">
    <property type="component" value="Chromosome"/>
</dbReference>
<sequence length="438" mass="44278">MDEPSGPPEPALGAESAQSDAPPFEQASPNPLARDAPEDLPAPVPRAADPDATADRYADTPPTAPVRAPWEAADPDNAAPPDEELFAGLAAQSADQTQEPAAAAAPQPSDPAPADMIDSILDGLEPSEPPAAEAPPQEPPPTEAPAAEPPPAVADRYAPTPAPAATPPAPAEAAAETPPQTASDPPPFKFPWDEDPPAAPSAPAAEVVEATPKPEAPSLADPVEGDPVEGGPAVAPPILPPPAASPPVELPPPTAPSDAGKTRSVSISVANTRRMAWALGGKIGVAYLPALGADNDPQSRWEIEALCEALGLPSSVGDAEAVTAPKSAQPGSDTSITQLLAAGRTVGAELAQKHGRAHAALLEAALKSTAAVSLCASRPDLNKPLAGAIEKACGRAGIPDPMWRPLVDDLNTGAPPDKVRQDADAMYARVGDWLDTGT</sequence>
<keyword evidence="3" id="KW-1185">Reference proteome</keyword>
<feature type="compositionally biased region" description="Pro residues" evidence="1">
    <location>
        <begin position="160"/>
        <end position="170"/>
    </location>
</feature>
<feature type="compositionally biased region" description="Low complexity" evidence="1">
    <location>
        <begin position="94"/>
        <end position="115"/>
    </location>
</feature>
<evidence type="ECO:0000256" key="1">
    <source>
        <dbReference type="SAM" id="MobiDB-lite"/>
    </source>
</evidence>
<feature type="compositionally biased region" description="Low complexity" evidence="1">
    <location>
        <begin position="201"/>
        <end position="217"/>
    </location>
</feature>
<gene>
    <name evidence="2" type="ORF">Pla175_43060</name>
</gene>
<feature type="compositionally biased region" description="Pro residues" evidence="1">
    <location>
        <begin position="127"/>
        <end position="152"/>
    </location>
</feature>
<dbReference type="EMBL" id="CP036291">
    <property type="protein sequence ID" value="QDU90893.1"/>
    <property type="molecule type" value="Genomic_DNA"/>
</dbReference>
<evidence type="ECO:0000313" key="3">
    <source>
        <dbReference type="Proteomes" id="UP000317429"/>
    </source>
</evidence>
<dbReference type="AlphaFoldDB" id="A0A518DHD8"/>
<dbReference type="KEGG" id="pnd:Pla175_43060"/>
<feature type="region of interest" description="Disordered" evidence="1">
    <location>
        <begin position="1"/>
        <end position="264"/>
    </location>
</feature>
<feature type="compositionally biased region" description="Low complexity" evidence="1">
    <location>
        <begin position="68"/>
        <end position="80"/>
    </location>
</feature>
<feature type="compositionally biased region" description="Low complexity" evidence="1">
    <location>
        <begin position="171"/>
        <end position="182"/>
    </location>
</feature>
<name>A0A518DHD8_9BACT</name>
<proteinExistence type="predicted"/>
<feature type="compositionally biased region" description="Pro residues" evidence="1">
    <location>
        <begin position="234"/>
        <end position="255"/>
    </location>
</feature>